<dbReference type="PANTHER" id="PTHR31811">
    <property type="entry name" value="TRNA A64-2'-O-RIBOSYLPHOSPHATE TRANSFERASE"/>
    <property type="match status" value="1"/>
</dbReference>
<dbReference type="GO" id="GO:0019988">
    <property type="term" value="P:charged-tRNA amino acid modification"/>
    <property type="evidence" value="ECO:0007669"/>
    <property type="project" value="InterPro"/>
</dbReference>
<accession>R7Q4Z4</accession>
<dbReference type="InterPro" id="IPR007306">
    <property type="entry name" value="Rit1"/>
</dbReference>
<dbReference type="InterPro" id="IPR033449">
    <property type="entry name" value="Rit1_N"/>
</dbReference>
<dbReference type="PANTHER" id="PTHR31811:SF0">
    <property type="entry name" value="TRNA A64-2'-O-RIBOSYLPHOSPHATE TRANSFERASE"/>
    <property type="match status" value="1"/>
</dbReference>
<reference evidence="3" key="1">
    <citation type="journal article" date="2013" name="Proc. Natl. Acad. Sci. U.S.A.">
        <title>Genome structure and metabolic features in the red seaweed Chondrus crispus shed light on evolution of the Archaeplastida.</title>
        <authorList>
            <person name="Collen J."/>
            <person name="Porcel B."/>
            <person name="Carre W."/>
            <person name="Ball S.G."/>
            <person name="Chaparro C."/>
            <person name="Tonon T."/>
            <person name="Barbeyron T."/>
            <person name="Michel G."/>
            <person name="Noel B."/>
            <person name="Valentin K."/>
            <person name="Elias M."/>
            <person name="Artiguenave F."/>
            <person name="Arun A."/>
            <person name="Aury J.M."/>
            <person name="Barbosa-Neto J.F."/>
            <person name="Bothwell J.H."/>
            <person name="Bouget F.Y."/>
            <person name="Brillet L."/>
            <person name="Cabello-Hurtado F."/>
            <person name="Capella-Gutierrez S."/>
            <person name="Charrier B."/>
            <person name="Cladiere L."/>
            <person name="Cock J.M."/>
            <person name="Coelho S.M."/>
            <person name="Colleoni C."/>
            <person name="Czjzek M."/>
            <person name="Da Silva C."/>
            <person name="Delage L."/>
            <person name="Denoeud F."/>
            <person name="Deschamps P."/>
            <person name="Dittami S.M."/>
            <person name="Gabaldon T."/>
            <person name="Gachon C.M."/>
            <person name="Groisillier A."/>
            <person name="Herve C."/>
            <person name="Jabbari K."/>
            <person name="Katinka M."/>
            <person name="Kloareg B."/>
            <person name="Kowalczyk N."/>
            <person name="Labadie K."/>
            <person name="Leblanc C."/>
            <person name="Lopez P.J."/>
            <person name="McLachlan D.H."/>
            <person name="Meslet-Cladiere L."/>
            <person name="Moustafa A."/>
            <person name="Nehr Z."/>
            <person name="Nyvall Collen P."/>
            <person name="Panaud O."/>
            <person name="Partensky F."/>
            <person name="Poulain J."/>
            <person name="Rensing S.A."/>
            <person name="Rousvoal S."/>
            <person name="Samson G."/>
            <person name="Symeonidi A."/>
            <person name="Weissenbach J."/>
            <person name="Zambounis A."/>
            <person name="Wincker P."/>
            <person name="Boyen C."/>
        </authorList>
    </citation>
    <scope>NUCLEOTIDE SEQUENCE [LARGE SCALE GENOMIC DNA]</scope>
    <source>
        <strain evidence="3">cv. Stackhouse</strain>
    </source>
</reference>
<dbReference type="Pfam" id="PF17184">
    <property type="entry name" value="Rit1_C"/>
    <property type="match status" value="1"/>
</dbReference>
<gene>
    <name evidence="2" type="ORF">CHC_T00002153001</name>
</gene>
<dbReference type="Proteomes" id="UP000012073">
    <property type="component" value="Unassembled WGS sequence"/>
</dbReference>
<dbReference type="AlphaFoldDB" id="R7Q4Z4"/>
<name>R7Q4Z4_CHOCR</name>
<dbReference type="RefSeq" id="XP_005713420.1">
    <property type="nucleotide sequence ID" value="XM_005713363.1"/>
</dbReference>
<evidence type="ECO:0000259" key="1">
    <source>
        <dbReference type="Pfam" id="PF17184"/>
    </source>
</evidence>
<dbReference type="OrthoDB" id="2618at2759"/>
<dbReference type="EMBL" id="HG001651">
    <property type="protein sequence ID" value="CDF33617.1"/>
    <property type="molecule type" value="Genomic_DNA"/>
</dbReference>
<evidence type="ECO:0000313" key="3">
    <source>
        <dbReference type="Proteomes" id="UP000012073"/>
    </source>
</evidence>
<sequence length="238" mass="26478">MKPLRPLWVAPGRPIWEHGVPIEQLDFTPIVCVSASTAVPLGNRAFVEARVQEEVVCGVKFPRRSAGFAYVQGAGDDEEGWCQGLTPESFWAFREELLALATGDSSSAGAADVEAKLEIMVEKILRQDLPSSVGMEVSEHGAIGIPIWKSRSVLESPDDRFAKVYYGRRGALRYSTYSRRTTTTGRSEDGWVRGPTQWNRAKHNLGATIWQEWEIGIQIRFRTSSRAMSLALAGLLRR</sequence>
<dbReference type="KEGG" id="ccp:CHC_T00002153001"/>
<dbReference type="GO" id="GO:0043399">
    <property type="term" value="F:tRNA adenosine(64)-2'-O-ribosylphosphate transferase activity"/>
    <property type="evidence" value="ECO:0007669"/>
    <property type="project" value="InterPro"/>
</dbReference>
<dbReference type="STRING" id="2769.R7Q4Z4"/>
<dbReference type="Gramene" id="CDF33617">
    <property type="protein sequence ID" value="CDF33617"/>
    <property type="gene ID" value="CHC_T00002153001"/>
</dbReference>
<evidence type="ECO:0000313" key="2">
    <source>
        <dbReference type="EMBL" id="CDF33617.1"/>
    </source>
</evidence>
<protein>
    <recommendedName>
        <fullName evidence="1">Rit1 N-terminal domain-containing protein</fullName>
    </recommendedName>
</protein>
<dbReference type="GeneID" id="17321133"/>
<keyword evidence="3" id="KW-1185">Reference proteome</keyword>
<feature type="domain" description="Rit1 N-terminal" evidence="1">
    <location>
        <begin position="2"/>
        <end position="101"/>
    </location>
</feature>
<proteinExistence type="predicted"/>
<organism evidence="2 3">
    <name type="scientific">Chondrus crispus</name>
    <name type="common">Carrageen Irish moss</name>
    <name type="synonym">Polymorpha crispa</name>
    <dbReference type="NCBI Taxonomy" id="2769"/>
    <lineage>
        <taxon>Eukaryota</taxon>
        <taxon>Rhodophyta</taxon>
        <taxon>Florideophyceae</taxon>
        <taxon>Rhodymeniophycidae</taxon>
        <taxon>Gigartinales</taxon>
        <taxon>Gigartinaceae</taxon>
        <taxon>Chondrus</taxon>
    </lineage>
</organism>
<dbReference type="GO" id="GO:0005737">
    <property type="term" value="C:cytoplasm"/>
    <property type="evidence" value="ECO:0007669"/>
    <property type="project" value="TreeGrafter"/>
</dbReference>